<accession>A0ABR1ZUS7</accession>
<comment type="caution">
    <text evidence="2">The sequence shown here is derived from an EMBL/GenBank/DDBJ whole genome shotgun (WGS) entry which is preliminary data.</text>
</comment>
<evidence type="ECO:0000313" key="2">
    <source>
        <dbReference type="EMBL" id="KAK8484338.1"/>
    </source>
</evidence>
<evidence type="ECO:0000256" key="1">
    <source>
        <dbReference type="SAM" id="Phobius"/>
    </source>
</evidence>
<proteinExistence type="predicted"/>
<organism evidence="2 3">
    <name type="scientific">Hibiscus sabdariffa</name>
    <name type="common">roselle</name>
    <dbReference type="NCBI Taxonomy" id="183260"/>
    <lineage>
        <taxon>Eukaryota</taxon>
        <taxon>Viridiplantae</taxon>
        <taxon>Streptophyta</taxon>
        <taxon>Embryophyta</taxon>
        <taxon>Tracheophyta</taxon>
        <taxon>Spermatophyta</taxon>
        <taxon>Magnoliopsida</taxon>
        <taxon>eudicotyledons</taxon>
        <taxon>Gunneridae</taxon>
        <taxon>Pentapetalae</taxon>
        <taxon>rosids</taxon>
        <taxon>malvids</taxon>
        <taxon>Malvales</taxon>
        <taxon>Malvaceae</taxon>
        <taxon>Malvoideae</taxon>
        <taxon>Hibiscus</taxon>
    </lineage>
</organism>
<dbReference type="Proteomes" id="UP001396334">
    <property type="component" value="Unassembled WGS sequence"/>
</dbReference>
<reference evidence="2 3" key="1">
    <citation type="journal article" date="2024" name="G3 (Bethesda)">
        <title>Genome assembly of Hibiscus sabdariffa L. provides insights into metabolisms of medicinal natural products.</title>
        <authorList>
            <person name="Kim T."/>
        </authorList>
    </citation>
    <scope>NUCLEOTIDE SEQUENCE [LARGE SCALE GENOMIC DNA]</scope>
    <source>
        <strain evidence="2">TK-2024</strain>
        <tissue evidence="2">Old leaves</tissue>
    </source>
</reference>
<keyword evidence="1" id="KW-0812">Transmembrane</keyword>
<keyword evidence="1" id="KW-1133">Transmembrane helix</keyword>
<keyword evidence="1" id="KW-0472">Membrane</keyword>
<dbReference type="EMBL" id="JBBPBN010000580">
    <property type="protein sequence ID" value="KAK8484338.1"/>
    <property type="molecule type" value="Genomic_DNA"/>
</dbReference>
<sequence>MPKVRLEAHPFQLVYLRKVAKGKEVETKMYRLKERHHRHIRSCNGLIIIYLLMMGIARLNEFLPLYIFIFWDSQGTLGLEFNEFQMLWQLWNRELAAVRF</sequence>
<protein>
    <submittedName>
        <fullName evidence="2">Uncharacterized protein</fullName>
    </submittedName>
</protein>
<keyword evidence="3" id="KW-1185">Reference proteome</keyword>
<feature type="transmembrane region" description="Helical" evidence="1">
    <location>
        <begin position="45"/>
        <end position="71"/>
    </location>
</feature>
<gene>
    <name evidence="2" type="ORF">V6N11_047376</name>
</gene>
<name>A0ABR1ZUS7_9ROSI</name>
<evidence type="ECO:0000313" key="3">
    <source>
        <dbReference type="Proteomes" id="UP001396334"/>
    </source>
</evidence>